<organism evidence="2 3">
    <name type="scientific">Roseococcus suduntuyensis</name>
    <dbReference type="NCBI Taxonomy" id="455361"/>
    <lineage>
        <taxon>Bacteria</taxon>
        <taxon>Pseudomonadati</taxon>
        <taxon>Pseudomonadota</taxon>
        <taxon>Alphaproteobacteria</taxon>
        <taxon>Acetobacterales</taxon>
        <taxon>Roseomonadaceae</taxon>
        <taxon>Roseococcus</taxon>
    </lineage>
</organism>
<sequence length="416" mass="45059">MTFPTHPQREALAGELHARPAIPIELPARLSRLAMASPDREAEDAHLAALCARHGVVPPRPGASWFLADFGAFRLRFERHTEFTGWNFLAPGADPEHPFARPAIAHLPPDWLAKLPGQAIAATHISLVDAKVEACGFITDSIAGAAVADQVAMVFTDFRLHPDGFTRILLTGAPNPILAGRLAQLLWEIETYRAMALLALPVARGVGPVLSDASAQFARISAQLPALHELSTERATLEELTEVAGEIERASADTSERFSASAAYHRLVLRRLSELGEVPLHGIPTLSRFLDRRLEPAMATVSATGARISALSLRGARLVELLRARVAVAQEEQAEKQLATLAATGRAQLRLQQTVEGLSVAGITYYLLTVIGYLIKPLPFWGQVGTTAEIIIAALVPVIAAVVWLNLRKRRLESDH</sequence>
<evidence type="ECO:0000256" key="1">
    <source>
        <dbReference type="SAM" id="Phobius"/>
    </source>
</evidence>
<evidence type="ECO:0000313" key="3">
    <source>
        <dbReference type="Proteomes" id="UP000553193"/>
    </source>
</evidence>
<feature type="transmembrane region" description="Helical" evidence="1">
    <location>
        <begin position="355"/>
        <end position="375"/>
    </location>
</feature>
<protein>
    <submittedName>
        <fullName evidence="2">Putative membrane-anchored protein</fullName>
    </submittedName>
</protein>
<dbReference type="InterPro" id="IPR021830">
    <property type="entry name" value="DUF3422"/>
</dbReference>
<gene>
    <name evidence="2" type="ORF">GGQ83_003676</name>
</gene>
<keyword evidence="1" id="KW-0472">Membrane</keyword>
<comment type="caution">
    <text evidence="2">The sequence shown here is derived from an EMBL/GenBank/DDBJ whole genome shotgun (WGS) entry which is preliminary data.</text>
</comment>
<accession>A0A840AI30</accession>
<keyword evidence="3" id="KW-1185">Reference proteome</keyword>
<dbReference type="Pfam" id="PF11902">
    <property type="entry name" value="DUF3422"/>
    <property type="match status" value="1"/>
</dbReference>
<proteinExistence type="predicted"/>
<keyword evidence="1" id="KW-1133">Transmembrane helix</keyword>
<evidence type="ECO:0000313" key="2">
    <source>
        <dbReference type="EMBL" id="MBB3900206.1"/>
    </source>
</evidence>
<dbReference type="RefSeq" id="WP_184386436.1">
    <property type="nucleotide sequence ID" value="NZ_JACIDJ010000008.1"/>
</dbReference>
<reference evidence="2 3" key="1">
    <citation type="submission" date="2020-08" db="EMBL/GenBank/DDBJ databases">
        <title>Genomic Encyclopedia of Type Strains, Phase IV (KMG-IV): sequencing the most valuable type-strain genomes for metagenomic binning, comparative biology and taxonomic classification.</title>
        <authorList>
            <person name="Goeker M."/>
        </authorList>
    </citation>
    <scope>NUCLEOTIDE SEQUENCE [LARGE SCALE GENOMIC DNA]</scope>
    <source>
        <strain evidence="2 3">DSM 19979</strain>
    </source>
</reference>
<dbReference type="EMBL" id="JACIDJ010000008">
    <property type="protein sequence ID" value="MBB3900206.1"/>
    <property type="molecule type" value="Genomic_DNA"/>
</dbReference>
<keyword evidence="1" id="KW-0812">Transmembrane</keyword>
<dbReference type="AlphaFoldDB" id="A0A840AI30"/>
<name>A0A840AI30_9PROT</name>
<dbReference type="Proteomes" id="UP000553193">
    <property type="component" value="Unassembled WGS sequence"/>
</dbReference>
<feature type="transmembrane region" description="Helical" evidence="1">
    <location>
        <begin position="387"/>
        <end position="407"/>
    </location>
</feature>